<accession>A0ABP8WTZ2</accession>
<evidence type="ECO:0000313" key="1">
    <source>
        <dbReference type="EMBL" id="GAA4694050.1"/>
    </source>
</evidence>
<gene>
    <name evidence="1" type="ORF">GCM10023215_34550</name>
</gene>
<dbReference type="Proteomes" id="UP001500325">
    <property type="component" value="Unassembled WGS sequence"/>
</dbReference>
<dbReference type="EMBL" id="BAABIC010000011">
    <property type="protein sequence ID" value="GAA4694050.1"/>
    <property type="molecule type" value="Genomic_DNA"/>
</dbReference>
<keyword evidence="2" id="KW-1185">Reference proteome</keyword>
<reference evidence="2" key="1">
    <citation type="journal article" date="2019" name="Int. J. Syst. Evol. Microbiol.">
        <title>The Global Catalogue of Microorganisms (GCM) 10K type strain sequencing project: providing services to taxonomists for standard genome sequencing and annotation.</title>
        <authorList>
            <consortium name="The Broad Institute Genomics Platform"/>
            <consortium name="The Broad Institute Genome Sequencing Center for Infectious Disease"/>
            <person name="Wu L."/>
            <person name="Ma J."/>
        </authorList>
    </citation>
    <scope>NUCLEOTIDE SEQUENCE [LARGE SCALE GENOMIC DNA]</scope>
    <source>
        <strain evidence="2">JCM 18055</strain>
    </source>
</reference>
<organism evidence="1 2">
    <name type="scientific">Pseudonocardia yuanmonensis</name>
    <dbReference type="NCBI Taxonomy" id="1095914"/>
    <lineage>
        <taxon>Bacteria</taxon>
        <taxon>Bacillati</taxon>
        <taxon>Actinomycetota</taxon>
        <taxon>Actinomycetes</taxon>
        <taxon>Pseudonocardiales</taxon>
        <taxon>Pseudonocardiaceae</taxon>
        <taxon>Pseudonocardia</taxon>
    </lineage>
</organism>
<sequence length="60" mass="6595">MAEVPGASHSGLQITDVSLTDSRFSGVEVVDASFRRVRMRGVWIGEVEIDGHVADLRINR</sequence>
<protein>
    <recommendedName>
        <fullName evidence="3">Pentapeptide repeat protein</fullName>
    </recommendedName>
</protein>
<comment type="caution">
    <text evidence="1">The sequence shown here is derived from an EMBL/GenBank/DDBJ whole genome shotgun (WGS) entry which is preliminary data.</text>
</comment>
<name>A0ABP8WTZ2_9PSEU</name>
<evidence type="ECO:0008006" key="3">
    <source>
        <dbReference type="Google" id="ProtNLM"/>
    </source>
</evidence>
<evidence type="ECO:0000313" key="2">
    <source>
        <dbReference type="Proteomes" id="UP001500325"/>
    </source>
</evidence>
<proteinExistence type="predicted"/>
<dbReference type="RefSeq" id="WP_345381584.1">
    <property type="nucleotide sequence ID" value="NZ_BAABIC010000011.1"/>
</dbReference>